<feature type="transmembrane region" description="Helical" evidence="1">
    <location>
        <begin position="240"/>
        <end position="260"/>
    </location>
</feature>
<feature type="transmembrane region" description="Helical" evidence="1">
    <location>
        <begin position="272"/>
        <end position="296"/>
    </location>
</feature>
<comment type="caution">
    <text evidence="3">The sequence shown here is derived from an EMBL/GenBank/DDBJ whole genome shotgun (WGS) entry which is preliminary data.</text>
</comment>
<keyword evidence="1" id="KW-0812">Transmembrane</keyword>
<evidence type="ECO:0000256" key="1">
    <source>
        <dbReference type="SAM" id="Phobius"/>
    </source>
</evidence>
<dbReference type="Proteomes" id="UP001409585">
    <property type="component" value="Unassembled WGS sequence"/>
</dbReference>
<feature type="transmembrane region" description="Helical" evidence="1">
    <location>
        <begin position="57"/>
        <end position="75"/>
    </location>
</feature>
<accession>A0AAV3U1R5</accession>
<evidence type="ECO:0000313" key="3">
    <source>
        <dbReference type="EMBL" id="GAA4940678.1"/>
    </source>
</evidence>
<protein>
    <recommendedName>
        <fullName evidence="2">Acyltransferase 3 domain-containing protein</fullName>
    </recommendedName>
</protein>
<gene>
    <name evidence="3" type="ORF">GCM10025791_18780</name>
</gene>
<feature type="transmembrane region" description="Helical" evidence="1">
    <location>
        <begin position="12"/>
        <end position="37"/>
    </location>
</feature>
<organism evidence="3 4">
    <name type="scientific">Halioxenophilus aromaticivorans</name>
    <dbReference type="NCBI Taxonomy" id="1306992"/>
    <lineage>
        <taxon>Bacteria</taxon>
        <taxon>Pseudomonadati</taxon>
        <taxon>Pseudomonadota</taxon>
        <taxon>Gammaproteobacteria</taxon>
        <taxon>Alteromonadales</taxon>
        <taxon>Alteromonadaceae</taxon>
        <taxon>Halioxenophilus</taxon>
    </lineage>
</organism>
<feature type="transmembrane region" description="Helical" evidence="1">
    <location>
        <begin position="95"/>
        <end position="114"/>
    </location>
</feature>
<dbReference type="InterPro" id="IPR002656">
    <property type="entry name" value="Acyl_transf_3_dom"/>
</dbReference>
<keyword evidence="4" id="KW-1185">Reference proteome</keyword>
<dbReference type="InterPro" id="IPR050623">
    <property type="entry name" value="Glucan_succinyl_AcylTrfase"/>
</dbReference>
<evidence type="ECO:0000313" key="4">
    <source>
        <dbReference type="Proteomes" id="UP001409585"/>
    </source>
</evidence>
<dbReference type="PANTHER" id="PTHR36927:SF1">
    <property type="entry name" value="MDO-LIKE PROTEIN"/>
    <property type="match status" value="1"/>
</dbReference>
<dbReference type="Pfam" id="PF01757">
    <property type="entry name" value="Acyl_transf_3"/>
    <property type="match status" value="1"/>
</dbReference>
<reference evidence="4" key="1">
    <citation type="journal article" date="2019" name="Int. J. Syst. Evol. Microbiol.">
        <title>The Global Catalogue of Microorganisms (GCM) 10K type strain sequencing project: providing services to taxonomists for standard genome sequencing and annotation.</title>
        <authorList>
            <consortium name="The Broad Institute Genomics Platform"/>
            <consortium name="The Broad Institute Genome Sequencing Center for Infectious Disease"/>
            <person name="Wu L."/>
            <person name="Ma J."/>
        </authorList>
    </citation>
    <scope>NUCLEOTIDE SEQUENCE [LARGE SCALE GENOMIC DNA]</scope>
    <source>
        <strain evidence="4">JCM 19134</strain>
    </source>
</reference>
<dbReference type="PANTHER" id="PTHR36927">
    <property type="entry name" value="BLR4337 PROTEIN"/>
    <property type="match status" value="1"/>
</dbReference>
<keyword evidence="1" id="KW-0472">Membrane</keyword>
<dbReference type="GO" id="GO:0016747">
    <property type="term" value="F:acyltransferase activity, transferring groups other than amino-acyl groups"/>
    <property type="evidence" value="ECO:0007669"/>
    <property type="project" value="InterPro"/>
</dbReference>
<feature type="transmembrane region" description="Helical" evidence="1">
    <location>
        <begin position="344"/>
        <end position="372"/>
    </location>
</feature>
<proteinExistence type="predicted"/>
<feature type="transmembrane region" description="Helical" evidence="1">
    <location>
        <begin position="207"/>
        <end position="228"/>
    </location>
</feature>
<sequence length="381" mass="42682">MSNDRLHYMDNLRAIVMIMGVFFHAGLAYSPIMHQVWMSASVEQHPAVDVINNFTHIFRMPLFFIVAGFFAALLMQKRGVKAFAKNRALRVGLPFVIFWPLVTAAIVIPILALIEQGGELPPLLRLIANAADSPDQSEPPLTTTYLWFLYYLIMFYAVACIAQKLPLAGLRQRIANMPAWAVVLVLPLVLLPGLGLTIVPIYPPESFIPTLWPFLFYGLFFAYGFVLFNSQGVVAGFKPLLPWLAVGSVALYIAMAFMVPKEVTLETTHQDWPVRAGLMLCIAYIAVAMSMAGLILAKRYLDIRVGFMRYMADASYWIYLIHLPIVLLIQYALMNVALGLVLEFLISSLGALIICTLTYALFVRSTWLGVLLNGKRQPRFS</sequence>
<feature type="domain" description="Acyltransferase 3" evidence="2">
    <location>
        <begin position="7"/>
        <end position="359"/>
    </location>
</feature>
<name>A0AAV3U1R5_9ALTE</name>
<dbReference type="RefSeq" id="WP_345420660.1">
    <property type="nucleotide sequence ID" value="NZ_AP031496.1"/>
</dbReference>
<dbReference type="EMBL" id="BAABLX010000011">
    <property type="protein sequence ID" value="GAA4940678.1"/>
    <property type="molecule type" value="Genomic_DNA"/>
</dbReference>
<keyword evidence="1" id="KW-1133">Transmembrane helix</keyword>
<feature type="transmembrane region" description="Helical" evidence="1">
    <location>
        <begin position="145"/>
        <end position="167"/>
    </location>
</feature>
<dbReference type="AlphaFoldDB" id="A0AAV3U1R5"/>
<feature type="transmembrane region" description="Helical" evidence="1">
    <location>
        <begin position="179"/>
        <end position="201"/>
    </location>
</feature>
<feature type="transmembrane region" description="Helical" evidence="1">
    <location>
        <begin position="316"/>
        <end position="338"/>
    </location>
</feature>
<evidence type="ECO:0000259" key="2">
    <source>
        <dbReference type="Pfam" id="PF01757"/>
    </source>
</evidence>